<dbReference type="CDD" id="cd11540">
    <property type="entry name" value="NTP-PPase_u3"/>
    <property type="match status" value="1"/>
</dbReference>
<dbReference type="Proteomes" id="UP000347383">
    <property type="component" value="Chromosome"/>
</dbReference>
<protein>
    <submittedName>
        <fullName evidence="1">Phosphoribosyl-ATP diphosphatase</fullName>
    </submittedName>
</protein>
<dbReference type="Gene3D" id="1.10.287.1080">
    <property type="entry name" value="MazG-like"/>
    <property type="match status" value="1"/>
</dbReference>
<sequence length="185" mass="21089">MTFNELIENVKGWSTAKELDKASPLSQMIKLNEEWGELNSATVRKDKEKIADSIGDMVVVLTILAQQMELPKIPLTINPDENGQHNYYYVDEWSVEVLYLHIAKEIGLIAGSLIDISTHLSRINSRAQIQLSIRNIAIYLMFVAKKFDFTLTECLEMAWNEIKDRQGKMVDGVFVKKEDLQNGAK</sequence>
<proteinExistence type="predicted"/>
<dbReference type="EMBL" id="CP033165">
    <property type="protein sequence ID" value="QGH01421.1"/>
    <property type="molecule type" value="Genomic_DNA"/>
</dbReference>
<name>A0A9X7S156_STRDY</name>
<organism evidence="1 2">
    <name type="scientific">Streptococcus dysgalactiae subsp. dysgalactiae</name>
    <dbReference type="NCBI Taxonomy" id="99822"/>
    <lineage>
        <taxon>Bacteria</taxon>
        <taxon>Bacillati</taxon>
        <taxon>Bacillota</taxon>
        <taxon>Bacilli</taxon>
        <taxon>Lactobacillales</taxon>
        <taxon>Streptococcaceae</taxon>
        <taxon>Streptococcus</taxon>
    </lineage>
</organism>
<dbReference type="AlphaFoldDB" id="A0A9X7S156"/>
<evidence type="ECO:0000313" key="1">
    <source>
        <dbReference type="EMBL" id="QGH01421.1"/>
    </source>
</evidence>
<gene>
    <name evidence="1" type="ORF">EA457_02085</name>
</gene>
<reference evidence="1 2" key="1">
    <citation type="submission" date="2018-10" db="EMBL/GenBank/DDBJ databases">
        <title>Comparative Genomics Analysis of the Streptococcus dysgalactiae subspecies dysgalactiae.</title>
        <authorList>
            <person name="Koh T.H."/>
            <person name="Abdul Rahman N."/>
            <person name="Sessions O.M."/>
        </authorList>
    </citation>
    <scope>NUCLEOTIDE SEQUENCE [LARGE SCALE GENOMIC DNA]</scope>
    <source>
        <strain evidence="1 2">DB60705-15</strain>
    </source>
</reference>
<dbReference type="SUPFAM" id="SSF101386">
    <property type="entry name" value="all-alpha NTP pyrophosphatases"/>
    <property type="match status" value="1"/>
</dbReference>
<evidence type="ECO:0000313" key="2">
    <source>
        <dbReference type="Proteomes" id="UP000347383"/>
    </source>
</evidence>
<accession>A0A9X7S156</accession>
<dbReference type="RefSeq" id="WP_155778388.1">
    <property type="nucleotide sequence ID" value="NZ_CP033165.1"/>
</dbReference>